<evidence type="ECO:0000313" key="1">
    <source>
        <dbReference type="EMBL" id="MBC3446606.1"/>
    </source>
</evidence>
<dbReference type="SUPFAM" id="SSF56399">
    <property type="entry name" value="ADP-ribosylation"/>
    <property type="match status" value="1"/>
</dbReference>
<dbReference type="NCBIfam" id="TIGR03696">
    <property type="entry name" value="Rhs_assc_core"/>
    <property type="match status" value="1"/>
</dbReference>
<dbReference type="Gene3D" id="2.180.10.10">
    <property type="entry name" value="RHS repeat-associated core"/>
    <property type="match status" value="1"/>
</dbReference>
<accession>A0A923G8D0</accession>
<dbReference type="RefSeq" id="WP_186733439.1">
    <property type="nucleotide sequence ID" value="NZ_JABWRJ020000001.1"/>
</dbReference>
<dbReference type="AlphaFoldDB" id="A0A923G8D0"/>
<sequence length="333" mass="36701">MKYFFYMEDRPVVVGEVGAGRRIVRGAGGALAQVGQGDGLLTGTRSDGSITFSARGSGHFGHVYGPYGFESPGDHTALLGYAGYLRDWEPGCYLLGNGHRLYDTRLMRFASPDALSPFGVGGRNAYAYCEGDPINHVDPVGRGRTSYAPIVTGSNGLTSNNWEKRGNNGGVMYQGVKNLVEARKLHLTSGTEFDISNYQEAQEQLGRSISDFKPGDFDALAAEDLGPWRVAADMMSANTARNTMQAWMTGEFTVDTSELTLIGPKGNVRLYNGMYMQDAHAVFSAIKIYENGLSRWAKFPGRNWHRKFERTLAFRLLDQTFRLREQGLEMPSS</sequence>
<name>A0A923G8D0_9PSED</name>
<protein>
    <submittedName>
        <fullName evidence="1">RHS repeat-associated core domain-containing protein</fullName>
    </submittedName>
</protein>
<gene>
    <name evidence="1" type="ORF">HU751_12530</name>
</gene>
<dbReference type="InterPro" id="IPR022385">
    <property type="entry name" value="Rhs_assc_core"/>
</dbReference>
<reference evidence="1" key="1">
    <citation type="journal article" date="2020" name="Microorganisms">
        <title>Reliable Identification of Environmental Pseudomonas Isolates Using the rpoD Gene.</title>
        <authorList>
            <consortium name="The Broad Institute Genome Sequencing Platform"/>
            <person name="Girard L."/>
            <person name="Lood C."/>
            <person name="Rokni-Zadeh H."/>
            <person name="van Noort V."/>
            <person name="Lavigne R."/>
            <person name="De Mot R."/>
        </authorList>
    </citation>
    <scope>NUCLEOTIDE SEQUENCE</scope>
    <source>
        <strain evidence="1">BW13M1</strain>
    </source>
</reference>
<dbReference type="EMBL" id="JABWRJ010000014">
    <property type="protein sequence ID" value="MBC3446606.1"/>
    <property type="molecule type" value="Genomic_DNA"/>
</dbReference>
<organism evidence="1">
    <name type="scientific">Pseudomonas peradeniyensis</name>
    <dbReference type="NCBI Taxonomy" id="2745488"/>
    <lineage>
        <taxon>Bacteria</taxon>
        <taxon>Pseudomonadati</taxon>
        <taxon>Pseudomonadota</taxon>
        <taxon>Gammaproteobacteria</taxon>
        <taxon>Pseudomonadales</taxon>
        <taxon>Pseudomonadaceae</taxon>
        <taxon>Pseudomonas</taxon>
    </lineage>
</organism>
<comment type="caution">
    <text evidence="1">The sequence shown here is derived from an EMBL/GenBank/DDBJ whole genome shotgun (WGS) entry which is preliminary data.</text>
</comment>
<reference evidence="1" key="2">
    <citation type="submission" date="2020-07" db="EMBL/GenBank/DDBJ databases">
        <authorList>
            <person name="Lood C."/>
            <person name="Girard L."/>
        </authorList>
    </citation>
    <scope>NUCLEOTIDE SEQUENCE</scope>
    <source>
        <strain evidence="1">BW13M1</strain>
    </source>
</reference>
<proteinExistence type="predicted"/>